<reference evidence="1" key="2">
    <citation type="submission" date="2025-08" db="UniProtKB">
        <authorList>
            <consortium name="Ensembl"/>
        </authorList>
    </citation>
    <scope>IDENTIFICATION</scope>
</reference>
<dbReference type="GO" id="GO:0019005">
    <property type="term" value="C:SCF ubiquitin ligase complex"/>
    <property type="evidence" value="ECO:0007669"/>
    <property type="project" value="InterPro"/>
</dbReference>
<proteinExistence type="predicted"/>
<dbReference type="PANTHER" id="PTHR20995">
    <property type="entry name" value="F-BOX/WD REPEAT-CONTAINING PROTEIN 5"/>
    <property type="match status" value="1"/>
</dbReference>
<dbReference type="InterPro" id="IPR042508">
    <property type="entry name" value="FBXW5"/>
</dbReference>
<reference evidence="2" key="1">
    <citation type="submission" date="2018-06" db="EMBL/GenBank/DDBJ databases">
        <title>Genome assembly of Danube salmon.</title>
        <authorList>
            <person name="Macqueen D.J."/>
            <person name="Gundappa M.K."/>
        </authorList>
    </citation>
    <scope>NUCLEOTIDE SEQUENCE [LARGE SCALE GENOMIC DNA]</scope>
</reference>
<protein>
    <submittedName>
        <fullName evidence="1">Uncharacterized protein</fullName>
    </submittedName>
</protein>
<dbReference type="Proteomes" id="UP000314982">
    <property type="component" value="Unassembled WGS sequence"/>
</dbReference>
<name>A0A4W5JIK3_9TELE</name>
<dbReference type="GO" id="GO:0080008">
    <property type="term" value="C:Cul4-RING E3 ubiquitin ligase complex"/>
    <property type="evidence" value="ECO:0007669"/>
    <property type="project" value="InterPro"/>
</dbReference>
<dbReference type="GO" id="GO:0016567">
    <property type="term" value="P:protein ubiquitination"/>
    <property type="evidence" value="ECO:0007669"/>
    <property type="project" value="InterPro"/>
</dbReference>
<reference evidence="1" key="3">
    <citation type="submission" date="2025-09" db="UniProtKB">
        <authorList>
            <consortium name="Ensembl"/>
        </authorList>
    </citation>
    <scope>IDENTIFICATION</scope>
</reference>
<dbReference type="Ensembl" id="ENSHHUT00000003372.1">
    <property type="protein sequence ID" value="ENSHHUP00000003257.1"/>
    <property type="gene ID" value="ENSHHUG00000002073.1"/>
</dbReference>
<evidence type="ECO:0000313" key="1">
    <source>
        <dbReference type="Ensembl" id="ENSHHUP00000003257.1"/>
    </source>
</evidence>
<dbReference type="GeneTree" id="ENSGT00730000111276"/>
<sequence length="180" mass="20782">MGLSPDHRYLYANSQAWPAGWVVSDPMSPPPIAEAIDLHVIDLKSLREERRSLRAHRAFTPNDECFFIFLDVSRDFVVRYVCHGCFNSYRQYGVTMGLEMTSDPFFNVIGPLYQILTETLCVLYEGHILPYTDLIIPNPVQHVSYEGELNVMETPAGHRNHLQLLQKVFTPLDFFHILLR</sequence>
<organism evidence="1 2">
    <name type="scientific">Hucho hucho</name>
    <name type="common">huchen</name>
    <dbReference type="NCBI Taxonomy" id="62062"/>
    <lineage>
        <taxon>Eukaryota</taxon>
        <taxon>Metazoa</taxon>
        <taxon>Chordata</taxon>
        <taxon>Craniata</taxon>
        <taxon>Vertebrata</taxon>
        <taxon>Euteleostomi</taxon>
        <taxon>Actinopterygii</taxon>
        <taxon>Neopterygii</taxon>
        <taxon>Teleostei</taxon>
        <taxon>Protacanthopterygii</taxon>
        <taxon>Salmoniformes</taxon>
        <taxon>Salmonidae</taxon>
        <taxon>Salmoninae</taxon>
        <taxon>Hucho</taxon>
    </lineage>
</organism>
<accession>A0A4W5JIK3</accession>
<dbReference type="PANTHER" id="PTHR20995:SF17">
    <property type="entry name" value="F-BOX_WD REPEAT-CONTAINING PROTEIN 5"/>
    <property type="match status" value="1"/>
</dbReference>
<evidence type="ECO:0000313" key="2">
    <source>
        <dbReference type="Proteomes" id="UP000314982"/>
    </source>
</evidence>
<dbReference type="STRING" id="62062.ENSHHUP00000003257"/>
<dbReference type="AlphaFoldDB" id="A0A4W5JIK3"/>
<keyword evidence="2" id="KW-1185">Reference proteome</keyword>